<name>A0A8J8P8T4_HALGN</name>
<sequence>MGTPLCPIQYCHHFKQKGPRIFPSLNACVNKLIFMRNLLTPAVLKCAIHHCLQRIRIRGNKVRPFDN</sequence>
<gene>
    <name evidence="1" type="ORF">FGO68_gene17186</name>
</gene>
<reference evidence="1" key="1">
    <citation type="submission" date="2019-06" db="EMBL/GenBank/DDBJ databases">
        <authorList>
            <person name="Zheng W."/>
        </authorList>
    </citation>
    <scope>NUCLEOTIDE SEQUENCE</scope>
    <source>
        <strain evidence="1">QDHG01</strain>
    </source>
</reference>
<keyword evidence="2" id="KW-1185">Reference proteome</keyword>
<dbReference type="Proteomes" id="UP000785679">
    <property type="component" value="Unassembled WGS sequence"/>
</dbReference>
<accession>A0A8J8P8T4</accession>
<evidence type="ECO:0000313" key="2">
    <source>
        <dbReference type="Proteomes" id="UP000785679"/>
    </source>
</evidence>
<protein>
    <submittedName>
        <fullName evidence="1">Uncharacterized protein</fullName>
    </submittedName>
</protein>
<dbReference type="AlphaFoldDB" id="A0A8J8P8T4"/>
<evidence type="ECO:0000313" key="1">
    <source>
        <dbReference type="EMBL" id="TNV87895.1"/>
    </source>
</evidence>
<comment type="caution">
    <text evidence="1">The sequence shown here is derived from an EMBL/GenBank/DDBJ whole genome shotgun (WGS) entry which is preliminary data.</text>
</comment>
<proteinExistence type="predicted"/>
<dbReference type="EMBL" id="RRYP01000161">
    <property type="protein sequence ID" value="TNV87895.1"/>
    <property type="molecule type" value="Genomic_DNA"/>
</dbReference>
<organism evidence="1 2">
    <name type="scientific">Halteria grandinella</name>
    <dbReference type="NCBI Taxonomy" id="5974"/>
    <lineage>
        <taxon>Eukaryota</taxon>
        <taxon>Sar</taxon>
        <taxon>Alveolata</taxon>
        <taxon>Ciliophora</taxon>
        <taxon>Intramacronucleata</taxon>
        <taxon>Spirotrichea</taxon>
        <taxon>Stichotrichia</taxon>
        <taxon>Sporadotrichida</taxon>
        <taxon>Halteriidae</taxon>
        <taxon>Halteria</taxon>
    </lineage>
</organism>